<dbReference type="GO" id="GO:0005886">
    <property type="term" value="C:plasma membrane"/>
    <property type="evidence" value="ECO:0007669"/>
    <property type="project" value="TreeGrafter"/>
</dbReference>
<dbReference type="AlphaFoldDB" id="N6TR46"/>
<organism evidence="2">
    <name type="scientific">Dendroctonus ponderosae</name>
    <name type="common">Mountain pine beetle</name>
    <dbReference type="NCBI Taxonomy" id="77166"/>
    <lineage>
        <taxon>Eukaryota</taxon>
        <taxon>Metazoa</taxon>
        <taxon>Ecdysozoa</taxon>
        <taxon>Arthropoda</taxon>
        <taxon>Hexapoda</taxon>
        <taxon>Insecta</taxon>
        <taxon>Pterygota</taxon>
        <taxon>Neoptera</taxon>
        <taxon>Endopterygota</taxon>
        <taxon>Coleoptera</taxon>
        <taxon>Polyphaga</taxon>
        <taxon>Cucujiformia</taxon>
        <taxon>Curculionidae</taxon>
        <taxon>Scolytinae</taxon>
        <taxon>Dendroctonus</taxon>
    </lineage>
</organism>
<evidence type="ECO:0000256" key="1">
    <source>
        <dbReference type="SAM" id="MobiDB-lite"/>
    </source>
</evidence>
<dbReference type="EMBL" id="KB741259">
    <property type="protein sequence ID" value="ENN71715.1"/>
    <property type="molecule type" value="Genomic_DNA"/>
</dbReference>
<feature type="region of interest" description="Disordered" evidence="1">
    <location>
        <begin position="1"/>
        <end position="27"/>
    </location>
</feature>
<feature type="compositionally biased region" description="Low complexity" evidence="1">
    <location>
        <begin position="359"/>
        <end position="377"/>
    </location>
</feature>
<dbReference type="HOGENOM" id="CLU_425534_0_0_1"/>
<sequence length="644" mass="69780">MTSPVRPKALQRRASRKTNREFPQVTVRSSPVVPETVPVCRQCHKKCLSNILSSSELSHSCANQRNNNHAPAVGVAPAPANPGSENDWQSFLLLGICANPVASLVKYDPFKTPEISVAPPTPENSVISDEGEKPRLCLTNGTCDDSMENRQGSAAQTSDDDSPQTEEHPYHSLSNSVQTLRRFGTLSSLEQFGSEAPDDAFETNCSSEDDECLGLDNEAFNHTSIMSWTARAGSFVAEKMAFFEKLDYRSGGGFFDRYLKSPEELKVNGDEAQEEETSGGTSGEEVWGTPTSGDLDDPLCSPSFEGKQSPNDSYSSDNMDDTELMMDELLMAPPITGAILRGLLPRRTLEPLIEEDFSDSSSSPSSDPISPQSGSSDQDIRSGSAADTCFPDVAAVAPNGWAQGADLRPPQSSSWSGSVATTTSPEENARQSATTSQSLSSEWGEAQKVCADDAALQAVFSNTWRSTELRYCAGALGWRTQPLAQHCANSYKFTELPRPINMCPDKHTVDCLNFSLGTLVLILLAGCCGKVGAFQTAPPSPNMPRSESYRKIVEAAEDAVLEAADSSRGPPTPVLLFRHFRPAAKFASIERIPRTKSIRIRTERRIYEKYPANALALKTFQEADDSDSAPSSDSPSKTPSKELK</sequence>
<feature type="region of interest" description="Disordered" evidence="1">
    <location>
        <begin position="139"/>
        <end position="174"/>
    </location>
</feature>
<proteinExistence type="predicted"/>
<protein>
    <submittedName>
        <fullName evidence="2">Uncharacterized protein</fullName>
    </submittedName>
</protein>
<accession>N6TR46</accession>
<evidence type="ECO:0000313" key="2">
    <source>
        <dbReference type="EMBL" id="ENN71715.1"/>
    </source>
</evidence>
<name>N6TR46_DENPD</name>
<gene>
    <name evidence="2" type="ORF">YQE_11638</name>
</gene>
<dbReference type="OrthoDB" id="410721at2759"/>
<feature type="region of interest" description="Disordered" evidence="1">
    <location>
        <begin position="621"/>
        <end position="644"/>
    </location>
</feature>
<feature type="region of interest" description="Disordered" evidence="1">
    <location>
        <begin position="268"/>
        <end position="319"/>
    </location>
</feature>
<dbReference type="PANTHER" id="PTHR46848:SF1">
    <property type="entry name" value="REGULATOR OF G-PROTEIN SIGNALING 3"/>
    <property type="match status" value="1"/>
</dbReference>
<feature type="compositionally biased region" description="Polar residues" evidence="1">
    <location>
        <begin position="139"/>
        <end position="157"/>
    </location>
</feature>
<reference evidence="2" key="1">
    <citation type="journal article" date="2013" name="Genome Biol.">
        <title>Draft genome of the mountain pine beetle, Dendroctonus ponderosae Hopkins, a major forest pest.</title>
        <authorList>
            <person name="Keeling C.I."/>
            <person name="Yuen M.M."/>
            <person name="Liao N.Y."/>
            <person name="Docking T.R."/>
            <person name="Chan S.K."/>
            <person name="Taylor G.A."/>
            <person name="Palmquist D.L."/>
            <person name="Jackman S.D."/>
            <person name="Nguyen A."/>
            <person name="Li M."/>
            <person name="Henderson H."/>
            <person name="Janes J.K."/>
            <person name="Zhao Y."/>
            <person name="Pandoh P."/>
            <person name="Moore R."/>
            <person name="Sperling F.A."/>
            <person name="Huber D.P."/>
            <person name="Birol I."/>
            <person name="Jones S.J."/>
            <person name="Bohlmann J."/>
        </authorList>
    </citation>
    <scope>NUCLEOTIDE SEQUENCE</scope>
</reference>
<feature type="region of interest" description="Disordered" evidence="1">
    <location>
        <begin position="401"/>
        <end position="440"/>
    </location>
</feature>
<dbReference type="PANTHER" id="PTHR46848">
    <property type="entry name" value="REGULATOR OF G-PROTEIN SIGNALING 3"/>
    <property type="match status" value="1"/>
</dbReference>
<feature type="region of interest" description="Disordered" evidence="1">
    <location>
        <begin position="355"/>
        <end position="385"/>
    </location>
</feature>
<feature type="non-terminal residue" evidence="2">
    <location>
        <position position="644"/>
    </location>
</feature>
<dbReference type="GO" id="GO:0005634">
    <property type="term" value="C:nucleus"/>
    <property type="evidence" value="ECO:0007669"/>
    <property type="project" value="TreeGrafter"/>
</dbReference>
<feature type="non-terminal residue" evidence="2">
    <location>
        <position position="1"/>
    </location>
</feature>
<feature type="compositionally biased region" description="Polar residues" evidence="1">
    <location>
        <begin position="410"/>
        <end position="440"/>
    </location>
</feature>
<feature type="compositionally biased region" description="Polar residues" evidence="1">
    <location>
        <begin position="306"/>
        <end position="317"/>
    </location>
</feature>